<evidence type="ECO:0000256" key="2">
    <source>
        <dbReference type="ARBA" id="ARBA00023002"/>
    </source>
</evidence>
<evidence type="ECO:0000313" key="6">
    <source>
        <dbReference type="Proteomes" id="UP000302139"/>
    </source>
</evidence>
<evidence type="ECO:0000313" key="4">
    <source>
        <dbReference type="EMBL" id="GDY70976.1"/>
    </source>
</evidence>
<evidence type="ECO:0000313" key="5">
    <source>
        <dbReference type="Proteomes" id="UP000299211"/>
    </source>
</evidence>
<dbReference type="SUPFAM" id="SSF51735">
    <property type="entry name" value="NAD(P)-binding Rossmann-fold domains"/>
    <property type="match status" value="1"/>
</dbReference>
<dbReference type="EMBL" id="BJHY01000001">
    <property type="protein sequence ID" value="GDY70976.1"/>
    <property type="molecule type" value="Genomic_DNA"/>
</dbReference>
<dbReference type="Proteomes" id="UP000299211">
    <property type="component" value="Unassembled WGS sequence"/>
</dbReference>
<comment type="similarity">
    <text evidence="1">Belongs to the short-chain dehydrogenases/reductases (SDR) family.</text>
</comment>
<dbReference type="PRINTS" id="PR00081">
    <property type="entry name" value="GDHRDH"/>
</dbReference>
<dbReference type="Gene3D" id="3.40.50.720">
    <property type="entry name" value="NAD(P)-binding Rossmann-like Domain"/>
    <property type="match status" value="1"/>
</dbReference>
<keyword evidence="2" id="KW-0560">Oxidoreductase</keyword>
<evidence type="ECO:0000313" key="3">
    <source>
        <dbReference type="EMBL" id="GDY68651.1"/>
    </source>
</evidence>
<comment type="caution">
    <text evidence="3">The sequence shown here is derived from an EMBL/GenBank/DDBJ whole genome shotgun (WGS) entry which is preliminary data.</text>
</comment>
<accession>A0A4D4M9L5</accession>
<evidence type="ECO:0008006" key="7">
    <source>
        <dbReference type="Google" id="ProtNLM"/>
    </source>
</evidence>
<protein>
    <recommendedName>
        <fullName evidence="7">Dehydrogenase</fullName>
    </recommendedName>
</protein>
<dbReference type="InterPro" id="IPR002347">
    <property type="entry name" value="SDR_fam"/>
</dbReference>
<dbReference type="GO" id="GO:0016491">
    <property type="term" value="F:oxidoreductase activity"/>
    <property type="evidence" value="ECO:0007669"/>
    <property type="project" value="UniProtKB-KW"/>
</dbReference>
<dbReference type="Pfam" id="PF00106">
    <property type="entry name" value="adh_short"/>
    <property type="match status" value="1"/>
</dbReference>
<dbReference type="PANTHER" id="PTHR43669">
    <property type="entry name" value="5-KETO-D-GLUCONATE 5-REDUCTASE"/>
    <property type="match status" value="1"/>
</dbReference>
<dbReference type="EMBL" id="BJHX01000001">
    <property type="protein sequence ID" value="GDY68651.1"/>
    <property type="molecule type" value="Genomic_DNA"/>
</dbReference>
<reference evidence="4 5" key="1">
    <citation type="submission" date="2019-04" db="EMBL/GenBank/DDBJ databases">
        <title>Draft genome sequences of Streptomyces avermitilis ATCC 31267.</title>
        <authorList>
            <person name="Komaki H."/>
            <person name="Tamura T."/>
            <person name="Hosoyama A."/>
        </authorList>
    </citation>
    <scope>NUCLEOTIDE SEQUENCE [LARGE SCALE GENOMIC DNA]</scope>
    <source>
        <strain evidence="4 5">ATCC 31267</strain>
    </source>
</reference>
<dbReference type="AlphaFoldDB" id="A0A4D4M9L5"/>
<name>A0A4D4M9L5_STRAX</name>
<dbReference type="Proteomes" id="UP000302139">
    <property type="component" value="Unassembled WGS sequence"/>
</dbReference>
<dbReference type="InterPro" id="IPR036291">
    <property type="entry name" value="NAD(P)-bd_dom_sf"/>
</dbReference>
<evidence type="ECO:0000256" key="1">
    <source>
        <dbReference type="ARBA" id="ARBA00006484"/>
    </source>
</evidence>
<sequence length="145" mass="15078">MDIQGKTAFIAGATSGLGLGVARHFAERGANVVLVGRRRELAEKLAGELGDNALGLGADITDPDQVAAAVTATRDRFGTIDVNVNTAGYQTAVPLTTADGTPTDLAQFSRMVDTNLVGTFNVMSQAAAVMLTNEPDDGERLIASW</sequence>
<proteinExistence type="inferred from homology"/>
<gene>
    <name evidence="3" type="ORF">SAV14893_080440</name>
    <name evidence="4" type="ORF">SAV31267_004610</name>
</gene>
<dbReference type="PANTHER" id="PTHR43669:SF3">
    <property type="entry name" value="ALCOHOL DEHYDROGENASE, PUTATIVE (AFU_ORTHOLOGUE AFUA_3G03445)-RELATED"/>
    <property type="match status" value="1"/>
</dbReference>
<dbReference type="RefSeq" id="WP_048894439.1">
    <property type="nucleotide sequence ID" value="NZ_BAABTN010000066.1"/>
</dbReference>
<reference evidence="3 6" key="2">
    <citation type="submission" date="2019-04" db="EMBL/GenBank/DDBJ databases">
        <title>Draft genome sequences of Streptomyces avermitilis NBRC 14893.</title>
        <authorList>
            <person name="Komaki H."/>
            <person name="Tamura T."/>
            <person name="Hosoyama A."/>
        </authorList>
    </citation>
    <scope>NUCLEOTIDE SEQUENCE [LARGE SCALE GENOMIC DNA]</scope>
    <source>
        <strain evidence="3 6">NBRC 14893</strain>
    </source>
</reference>
<organism evidence="3 6">
    <name type="scientific">Streptomyces avermitilis</name>
    <dbReference type="NCBI Taxonomy" id="33903"/>
    <lineage>
        <taxon>Bacteria</taxon>
        <taxon>Bacillati</taxon>
        <taxon>Actinomycetota</taxon>
        <taxon>Actinomycetes</taxon>
        <taxon>Kitasatosporales</taxon>
        <taxon>Streptomycetaceae</taxon>
        <taxon>Streptomyces</taxon>
    </lineage>
</organism>